<evidence type="ECO:0000259" key="1">
    <source>
        <dbReference type="Pfam" id="PF13333"/>
    </source>
</evidence>
<gene>
    <name evidence="2" type="ORF">KC820_12295</name>
</gene>
<evidence type="ECO:0000313" key="3">
    <source>
        <dbReference type="Proteomes" id="UP000675431"/>
    </source>
</evidence>
<dbReference type="GO" id="GO:0015074">
    <property type="term" value="P:DNA integration"/>
    <property type="evidence" value="ECO:0007669"/>
    <property type="project" value="InterPro"/>
</dbReference>
<sequence>MALFDYVHWFNNIRIHGITIVPHLVSYLCKYQTPHQ</sequence>
<keyword evidence="3" id="KW-1185">Reference proteome</keyword>
<dbReference type="InterPro" id="IPR001584">
    <property type="entry name" value="Integrase_cat-core"/>
</dbReference>
<organism evidence="2 3">
    <name type="scientific">Allobacillus saliphilus</name>
    <dbReference type="NCBI Taxonomy" id="2912308"/>
    <lineage>
        <taxon>Bacteria</taxon>
        <taxon>Bacillati</taxon>
        <taxon>Bacillota</taxon>
        <taxon>Bacilli</taxon>
        <taxon>Bacillales</taxon>
        <taxon>Bacillaceae</taxon>
        <taxon>Allobacillus</taxon>
    </lineage>
</organism>
<dbReference type="AlphaFoldDB" id="A0A941HTJ4"/>
<protein>
    <submittedName>
        <fullName evidence="2">IS3 family transposase</fullName>
    </submittedName>
</protein>
<comment type="caution">
    <text evidence="2">The sequence shown here is derived from an EMBL/GenBank/DDBJ whole genome shotgun (WGS) entry which is preliminary data.</text>
</comment>
<proteinExistence type="predicted"/>
<reference evidence="2 3" key="1">
    <citation type="submission" date="2021-04" db="EMBL/GenBank/DDBJ databases">
        <title>Allobacillus sp. nov. SKP8-2 isolated from shrimp paste.</title>
        <authorList>
            <person name="Tanasupawat S."/>
            <person name="Yiamsombat S."/>
            <person name="Kanchanasin P."/>
            <person name="Kuncharoen N."/>
        </authorList>
    </citation>
    <scope>NUCLEOTIDE SEQUENCE [LARGE SCALE GENOMIC DNA]</scope>
    <source>
        <strain evidence="2 3">SKP8-2</strain>
    </source>
</reference>
<name>A0A941HTJ4_9BACI</name>
<dbReference type="Pfam" id="PF13333">
    <property type="entry name" value="rve_2"/>
    <property type="match status" value="1"/>
</dbReference>
<feature type="domain" description="Integrase catalytic" evidence="1">
    <location>
        <begin position="2"/>
        <end position="20"/>
    </location>
</feature>
<accession>A0A941HTJ4</accession>
<dbReference type="EMBL" id="JAGSIE010000044">
    <property type="protein sequence ID" value="MBR7554906.1"/>
    <property type="molecule type" value="Genomic_DNA"/>
</dbReference>
<dbReference type="Proteomes" id="UP000675431">
    <property type="component" value="Unassembled WGS sequence"/>
</dbReference>
<evidence type="ECO:0000313" key="2">
    <source>
        <dbReference type="EMBL" id="MBR7554906.1"/>
    </source>
</evidence>